<keyword evidence="5" id="KW-1185">Reference proteome</keyword>
<evidence type="ECO:0000313" key="3">
    <source>
        <dbReference type="EMBL" id="SQB10775.1"/>
    </source>
</evidence>
<evidence type="ECO:0000313" key="2">
    <source>
        <dbReference type="EMBL" id="CUN87040.1"/>
    </source>
</evidence>
<protein>
    <submittedName>
        <fullName evidence="2">Outer membrane efflux protein</fullName>
    </submittedName>
</protein>
<dbReference type="Proteomes" id="UP000095512">
    <property type="component" value="Unassembled WGS sequence"/>
</dbReference>
<sequence length="406" mass="44674">MKNRSHVKGSSRRRENRKKTVMVLLTMVLCLSGTGVRTSYASQEASQAAVPDASQDISPATTGNATGTTIIEYGNLRELLKQGNLSLKESIEDYEDNINAYQEIWDTLKREQDNMEDKAEEMGGEDSQTAGIYSSNAAMLKSSASRIYSQLDTMTSEKSTRSLEKSADTFTMTAQTLMNSYNQMVQNVEYQEKRVESLQAAFEAMVRKQAAGTATQARLKEAKKSLDTAGNSLESLRLQAGELRRQLLTMLGIEDSSQVVIGAIPEPDMAAIEAVDYESDKNRAMGNDKNVQNARHTPASSTTEINIRFRLADEAEGTKEAAFLASYQNLQASKTAYEAALTAFQSARLTYEGLQRKQQAGLLTSTEYLEGQAAYLEKKAAKETASMNLAAAYESYCWDVKGISQT</sequence>
<gene>
    <name evidence="2" type="ORF">ERS852480_00048</name>
    <name evidence="3" type="ORF">NCTC11224_02113</name>
</gene>
<dbReference type="RefSeq" id="WP_057571116.1">
    <property type="nucleotide sequence ID" value="NZ_CATYWZ010000030.1"/>
</dbReference>
<dbReference type="SUPFAM" id="SSF56954">
    <property type="entry name" value="Outer membrane efflux proteins (OEP)"/>
    <property type="match status" value="1"/>
</dbReference>
<evidence type="ECO:0000313" key="4">
    <source>
        <dbReference type="Proteomes" id="UP000095512"/>
    </source>
</evidence>
<dbReference type="Proteomes" id="UP000251853">
    <property type="component" value="Unassembled WGS sequence"/>
</dbReference>
<dbReference type="EMBL" id="UAVW01000009">
    <property type="protein sequence ID" value="SQB10775.1"/>
    <property type="molecule type" value="Genomic_DNA"/>
</dbReference>
<dbReference type="EMBL" id="CZAB01000001">
    <property type="protein sequence ID" value="CUN87040.1"/>
    <property type="molecule type" value="Genomic_DNA"/>
</dbReference>
<dbReference type="AlphaFoldDB" id="A0A174AH84"/>
<organism evidence="2 4">
    <name type="scientific">Enterocloster clostridioformis</name>
    <dbReference type="NCBI Taxonomy" id="1531"/>
    <lineage>
        <taxon>Bacteria</taxon>
        <taxon>Bacillati</taxon>
        <taxon>Bacillota</taxon>
        <taxon>Clostridia</taxon>
        <taxon>Lachnospirales</taxon>
        <taxon>Lachnospiraceae</taxon>
        <taxon>Enterocloster</taxon>
    </lineage>
</organism>
<reference evidence="2 4" key="1">
    <citation type="submission" date="2015-09" db="EMBL/GenBank/DDBJ databases">
        <authorList>
            <consortium name="Pathogen Informatics"/>
        </authorList>
    </citation>
    <scope>NUCLEOTIDE SEQUENCE [LARGE SCALE GENOMIC DNA]</scope>
    <source>
        <strain evidence="2 4">2789STDY5834865</strain>
    </source>
</reference>
<dbReference type="Gene3D" id="1.20.1600.10">
    <property type="entry name" value="Outer membrane efflux proteins (OEP)"/>
    <property type="match status" value="1"/>
</dbReference>
<feature type="coiled-coil region" evidence="1">
    <location>
        <begin position="219"/>
        <end position="246"/>
    </location>
</feature>
<feature type="coiled-coil region" evidence="1">
    <location>
        <begin position="77"/>
        <end position="111"/>
    </location>
</feature>
<evidence type="ECO:0000256" key="1">
    <source>
        <dbReference type="SAM" id="Coils"/>
    </source>
</evidence>
<reference evidence="3 5" key="2">
    <citation type="submission" date="2018-06" db="EMBL/GenBank/DDBJ databases">
        <authorList>
            <consortium name="Pathogen Informatics"/>
            <person name="Doyle S."/>
        </authorList>
    </citation>
    <scope>NUCLEOTIDE SEQUENCE [LARGE SCALE GENOMIC DNA]</scope>
    <source>
        <strain evidence="3 5">NCTC11224</strain>
    </source>
</reference>
<accession>A0A174AH84</accession>
<name>A0A174AH84_9FIRM</name>
<evidence type="ECO:0000313" key="5">
    <source>
        <dbReference type="Proteomes" id="UP000251853"/>
    </source>
</evidence>
<keyword evidence="1" id="KW-0175">Coiled coil</keyword>
<proteinExistence type="predicted"/>
<dbReference type="GO" id="GO:0015562">
    <property type="term" value="F:efflux transmembrane transporter activity"/>
    <property type="evidence" value="ECO:0007669"/>
    <property type="project" value="InterPro"/>
</dbReference>